<dbReference type="SUPFAM" id="SSF55729">
    <property type="entry name" value="Acyl-CoA N-acyltransferases (Nat)"/>
    <property type="match status" value="1"/>
</dbReference>
<protein>
    <submittedName>
        <fullName evidence="4">GNAT family N-acetyltransferase</fullName>
    </submittedName>
</protein>
<dbReference type="OrthoDB" id="5295305at2"/>
<dbReference type="PROSITE" id="PS51186">
    <property type="entry name" value="GNAT"/>
    <property type="match status" value="1"/>
</dbReference>
<name>A0A3N7HU79_9BURK</name>
<dbReference type="PANTHER" id="PTHR10545:SF42">
    <property type="entry name" value="ACETYLTRANSFERASE"/>
    <property type="match status" value="1"/>
</dbReference>
<keyword evidence="1 4" id="KW-0808">Transferase</keyword>
<dbReference type="GO" id="GO:0008080">
    <property type="term" value="F:N-acetyltransferase activity"/>
    <property type="evidence" value="ECO:0007669"/>
    <property type="project" value="TreeGrafter"/>
</dbReference>
<dbReference type="InterPro" id="IPR016181">
    <property type="entry name" value="Acyl_CoA_acyltransferase"/>
</dbReference>
<sequence>MTIQIAPLHAKDRAGWNALARGYKAFYETPTTDAEYDRAWLRLLTGERVHGLGASLDGKLVGITHYFFHTSVWTDRVCYLQDLFVDETVRGRGVARALIEAVATEARAQQAARLYWMTRESNHTARALYDKLAKFNGFIRYEYPMA</sequence>
<gene>
    <name evidence="4" type="ORF">DZC73_08240</name>
</gene>
<evidence type="ECO:0000256" key="1">
    <source>
        <dbReference type="ARBA" id="ARBA00022679"/>
    </source>
</evidence>
<reference evidence="4 5" key="2">
    <citation type="submission" date="2018-12" db="EMBL/GenBank/DDBJ databases">
        <title>Rhizobacter gummiphilus sp. nov., a rubber-degrading bacterium isolated from the soil of a botanical garden in Japan.</title>
        <authorList>
            <person name="Shunsuke S.S."/>
        </authorList>
    </citation>
    <scope>NUCLEOTIDE SEQUENCE [LARGE SCALE GENOMIC DNA]</scope>
    <source>
        <strain evidence="4 5">S-16</strain>
    </source>
</reference>
<dbReference type="InterPro" id="IPR051016">
    <property type="entry name" value="Diverse_Substrate_AcTransf"/>
</dbReference>
<dbReference type="InterPro" id="IPR000182">
    <property type="entry name" value="GNAT_dom"/>
</dbReference>
<comment type="caution">
    <text evidence="4">The sequence shown here is derived from an EMBL/GenBank/DDBJ whole genome shotgun (WGS) entry which is preliminary data.</text>
</comment>
<evidence type="ECO:0000313" key="5">
    <source>
        <dbReference type="Proteomes" id="UP000267464"/>
    </source>
</evidence>
<dbReference type="Pfam" id="PF00583">
    <property type="entry name" value="Acetyltransf_1"/>
    <property type="match status" value="1"/>
</dbReference>
<dbReference type="PANTHER" id="PTHR10545">
    <property type="entry name" value="DIAMINE N-ACETYLTRANSFERASE"/>
    <property type="match status" value="1"/>
</dbReference>
<dbReference type="RefSeq" id="WP_124539759.1">
    <property type="nucleotide sequence ID" value="NZ_QUSW01000002.1"/>
</dbReference>
<keyword evidence="5" id="KW-1185">Reference proteome</keyword>
<dbReference type="Proteomes" id="UP000267464">
    <property type="component" value="Unassembled WGS sequence"/>
</dbReference>
<feature type="domain" description="N-acetyltransferase" evidence="3">
    <location>
        <begin position="3"/>
        <end position="146"/>
    </location>
</feature>
<proteinExistence type="predicted"/>
<accession>A0A3N7HU79</accession>
<dbReference type="Gene3D" id="3.40.630.30">
    <property type="match status" value="1"/>
</dbReference>
<evidence type="ECO:0000259" key="3">
    <source>
        <dbReference type="PROSITE" id="PS51186"/>
    </source>
</evidence>
<dbReference type="EMBL" id="QUSW01000002">
    <property type="protein sequence ID" value="RQP24856.1"/>
    <property type="molecule type" value="Genomic_DNA"/>
</dbReference>
<reference evidence="4 5" key="1">
    <citation type="submission" date="2018-08" db="EMBL/GenBank/DDBJ databases">
        <authorList>
            <person name="Khan S.A."/>
            <person name="Jeon C.O."/>
            <person name="Chun B.H."/>
            <person name="Jeong S.E."/>
        </authorList>
    </citation>
    <scope>NUCLEOTIDE SEQUENCE [LARGE SCALE GENOMIC DNA]</scope>
    <source>
        <strain evidence="4 5">S-16</strain>
    </source>
</reference>
<evidence type="ECO:0000313" key="4">
    <source>
        <dbReference type="EMBL" id="RQP24856.1"/>
    </source>
</evidence>
<dbReference type="CDD" id="cd04301">
    <property type="entry name" value="NAT_SF"/>
    <property type="match status" value="1"/>
</dbReference>
<keyword evidence="2" id="KW-0012">Acyltransferase</keyword>
<evidence type="ECO:0000256" key="2">
    <source>
        <dbReference type="ARBA" id="ARBA00023315"/>
    </source>
</evidence>
<organism evidence="4 5">
    <name type="scientific">Piscinibacter terrae</name>
    <dbReference type="NCBI Taxonomy" id="2496871"/>
    <lineage>
        <taxon>Bacteria</taxon>
        <taxon>Pseudomonadati</taxon>
        <taxon>Pseudomonadota</taxon>
        <taxon>Betaproteobacteria</taxon>
        <taxon>Burkholderiales</taxon>
        <taxon>Sphaerotilaceae</taxon>
        <taxon>Piscinibacter</taxon>
    </lineage>
</organism>
<dbReference type="AlphaFoldDB" id="A0A3N7HU79"/>